<sequence length="464" mass="49214">MKVTVRADHGGMRVGKGSKTDLSGSRFTVSVRTAETSALVDVAAVLLGPDGRVRSDDDFVFFNNPEGPGVELVSDAAVRLDLERVPGDVQRILVSGSTEAQGRTFGELSGLAVDVHGAESHYEFEPDGLTAETVLQVVALYRRGGGWRLDAIGQGYDGGLAAFATDHGIDVGDPGPDAAVEAPAPAAAPAPAPAADAGPPPSPVAAGPAVDFRKVKVSLTKDDPARTARIDLRKSQGEPGWVLTVGLEWDGRGASYDRGGAVTSYGSGDLDVYFFCRDEATNRYVVISGESRHRGSLGKWPFVKHSGDSKGPGRDNRPAVERVHVKPTENGDLLVNVYQSVDNGAGAIDKFGRPRVVIRYGRAEPDGLPGPDADEIVVHVGNGRNSFWATVAHIDVRDGILTVDGETRYSSLFSEVMPVLDTAGNWVQRHRSSPVGRSKRRNRGIGLTTYEGSCPAPGRRWFAG</sequence>
<dbReference type="AlphaFoldDB" id="A0A1I2E4I8"/>
<comment type="similarity">
    <text evidence="1">Belongs to the CAPAB/TerDEXZ family.</text>
</comment>
<feature type="compositionally biased region" description="Low complexity" evidence="2">
    <location>
        <begin position="173"/>
        <end position="185"/>
    </location>
</feature>
<accession>A0A1I2E4I8</accession>
<dbReference type="Gene3D" id="2.60.60.30">
    <property type="entry name" value="sav2460 like domains"/>
    <property type="match status" value="1"/>
</dbReference>
<dbReference type="CDD" id="cd06974">
    <property type="entry name" value="TerD_like"/>
    <property type="match status" value="1"/>
</dbReference>
<dbReference type="InterPro" id="IPR051324">
    <property type="entry name" value="Stress/Tellurium_Resist"/>
</dbReference>
<gene>
    <name evidence="4" type="ORF">SAMN05421541_104164</name>
</gene>
<proteinExistence type="inferred from homology"/>
<keyword evidence="5" id="KW-1185">Reference proteome</keyword>
<evidence type="ECO:0000256" key="1">
    <source>
        <dbReference type="ARBA" id="ARBA00008775"/>
    </source>
</evidence>
<evidence type="ECO:0000313" key="4">
    <source>
        <dbReference type="EMBL" id="SFE87421.1"/>
    </source>
</evidence>
<organism evidence="4 5">
    <name type="scientific">Actinoplanes philippinensis</name>
    <dbReference type="NCBI Taxonomy" id="35752"/>
    <lineage>
        <taxon>Bacteria</taxon>
        <taxon>Bacillati</taxon>
        <taxon>Actinomycetota</taxon>
        <taxon>Actinomycetes</taxon>
        <taxon>Micromonosporales</taxon>
        <taxon>Micromonosporaceae</taxon>
        <taxon>Actinoplanes</taxon>
    </lineage>
</organism>
<feature type="region of interest" description="Disordered" evidence="2">
    <location>
        <begin position="173"/>
        <end position="207"/>
    </location>
</feature>
<evidence type="ECO:0000313" key="5">
    <source>
        <dbReference type="Proteomes" id="UP000199645"/>
    </source>
</evidence>
<reference evidence="4 5" key="1">
    <citation type="submission" date="2016-10" db="EMBL/GenBank/DDBJ databases">
        <authorList>
            <person name="de Groot N.N."/>
        </authorList>
    </citation>
    <scope>NUCLEOTIDE SEQUENCE [LARGE SCALE GENOMIC DNA]</scope>
    <source>
        <strain evidence="4 5">DSM 43019</strain>
    </source>
</reference>
<dbReference type="PANTHER" id="PTHR32097:SF4">
    <property type="entry name" value="GENERAL STRESS PROTEIN 16U"/>
    <property type="match status" value="1"/>
</dbReference>
<feature type="domain" description="TerD" evidence="3">
    <location>
        <begin position="17"/>
        <end position="167"/>
    </location>
</feature>
<evidence type="ECO:0000259" key="3">
    <source>
        <dbReference type="Pfam" id="PF02342"/>
    </source>
</evidence>
<dbReference type="EMBL" id="FONV01000004">
    <property type="protein sequence ID" value="SFE87421.1"/>
    <property type="molecule type" value="Genomic_DNA"/>
</dbReference>
<dbReference type="STRING" id="35752.SAMN05421541_104164"/>
<feature type="compositionally biased region" description="Pro residues" evidence="2">
    <location>
        <begin position="186"/>
        <end position="203"/>
    </location>
</feature>
<protein>
    <submittedName>
        <fullName evidence="4">Stress response protein SCP2</fullName>
    </submittedName>
</protein>
<dbReference type="InterPro" id="IPR003325">
    <property type="entry name" value="TerD"/>
</dbReference>
<dbReference type="PANTHER" id="PTHR32097">
    <property type="entry name" value="CAMP-BINDING PROTEIN 1-RELATED"/>
    <property type="match status" value="1"/>
</dbReference>
<dbReference type="Proteomes" id="UP000199645">
    <property type="component" value="Unassembled WGS sequence"/>
</dbReference>
<evidence type="ECO:0000256" key="2">
    <source>
        <dbReference type="SAM" id="MobiDB-lite"/>
    </source>
</evidence>
<name>A0A1I2E4I8_9ACTN</name>
<dbReference type="Pfam" id="PF02342">
    <property type="entry name" value="TerD"/>
    <property type="match status" value="1"/>
</dbReference>